<accession>A0A3N6NZW6</accession>
<sequence>MTTKLGLVYGYLWRYSSSTGANFNVSPTTTTTFMFERRVLVRTNGACAPNYKPLKWCQPVAICPADINVNNDPGQCSAVVSFAATGSDNCGGPVAISYSQNPGTVFNVGTTTVDVTA</sequence>
<evidence type="ECO:0000313" key="3">
    <source>
        <dbReference type="EMBL" id="RQH18854.1"/>
    </source>
</evidence>
<proteinExistence type="predicted"/>
<dbReference type="OrthoDB" id="599464at2"/>
<dbReference type="Proteomes" id="UP000269154">
    <property type="component" value="Unassembled WGS sequence"/>
</dbReference>
<reference evidence="3 4" key="1">
    <citation type="journal article" date="2018" name="ACS Chem. Biol.">
        <title>Ketoreductase domain dysfunction expands chemodiversity: malyngamide biosynthesis in the cyanobacterium Okeania hirsuta.</title>
        <authorList>
            <person name="Moss N.A."/>
            <person name="Leao T."/>
            <person name="Rankin M."/>
            <person name="McCullough T.M."/>
            <person name="Qu P."/>
            <person name="Korobeynikov A."/>
            <person name="Smith J.L."/>
            <person name="Gerwick L."/>
            <person name="Gerwick W.H."/>
        </authorList>
    </citation>
    <scope>NUCLEOTIDE SEQUENCE [LARGE SCALE GENOMIC DNA]</scope>
    <source>
        <strain evidence="3 4">PAB10Feb10-1</strain>
    </source>
</reference>
<evidence type="ECO:0000256" key="1">
    <source>
        <dbReference type="ARBA" id="ARBA00022737"/>
    </source>
</evidence>
<name>A0A3N6NZW6_9CYAN</name>
<gene>
    <name evidence="3" type="ORF">D5R40_32790</name>
</gene>
<dbReference type="Pfam" id="PF02494">
    <property type="entry name" value="HYR"/>
    <property type="match status" value="1"/>
</dbReference>
<organism evidence="3 4">
    <name type="scientific">Okeania hirsuta</name>
    <dbReference type="NCBI Taxonomy" id="1458930"/>
    <lineage>
        <taxon>Bacteria</taxon>
        <taxon>Bacillati</taxon>
        <taxon>Cyanobacteriota</taxon>
        <taxon>Cyanophyceae</taxon>
        <taxon>Oscillatoriophycideae</taxon>
        <taxon>Oscillatoriales</taxon>
        <taxon>Microcoleaceae</taxon>
        <taxon>Okeania</taxon>
    </lineage>
</organism>
<keyword evidence="1" id="KW-0677">Repeat</keyword>
<comment type="caution">
    <text evidence="3">The sequence shown here is derived from an EMBL/GenBank/DDBJ whole genome shotgun (WGS) entry which is preliminary data.</text>
</comment>
<evidence type="ECO:0000259" key="2">
    <source>
        <dbReference type="Pfam" id="PF02494"/>
    </source>
</evidence>
<dbReference type="EMBL" id="RCBY01000463">
    <property type="protein sequence ID" value="RQH18854.1"/>
    <property type="molecule type" value="Genomic_DNA"/>
</dbReference>
<keyword evidence="4" id="KW-1185">Reference proteome</keyword>
<feature type="domain" description="HYR" evidence="2">
    <location>
        <begin position="59"/>
        <end position="116"/>
    </location>
</feature>
<dbReference type="InterPro" id="IPR003410">
    <property type="entry name" value="HYR_dom"/>
</dbReference>
<dbReference type="AlphaFoldDB" id="A0A3N6NZW6"/>
<protein>
    <submittedName>
        <fullName evidence="3">HYR domain-containing protein</fullName>
    </submittedName>
</protein>
<evidence type="ECO:0000313" key="4">
    <source>
        <dbReference type="Proteomes" id="UP000269154"/>
    </source>
</evidence>